<evidence type="ECO:0000256" key="1">
    <source>
        <dbReference type="SAM" id="SignalP"/>
    </source>
</evidence>
<comment type="caution">
    <text evidence="2">The sequence shown here is derived from an EMBL/GenBank/DDBJ whole genome shotgun (WGS) entry which is preliminary data.</text>
</comment>
<keyword evidence="1" id="KW-0732">Signal</keyword>
<keyword evidence="3" id="KW-1185">Reference proteome</keyword>
<evidence type="ECO:0000313" key="3">
    <source>
        <dbReference type="Proteomes" id="UP001501757"/>
    </source>
</evidence>
<proteinExistence type="predicted"/>
<dbReference type="EMBL" id="BAAAEI010000012">
    <property type="protein sequence ID" value="GAA0358044.1"/>
    <property type="molecule type" value="Genomic_DNA"/>
</dbReference>
<dbReference type="Proteomes" id="UP001501757">
    <property type="component" value="Unassembled WGS sequence"/>
</dbReference>
<evidence type="ECO:0000313" key="2">
    <source>
        <dbReference type="EMBL" id="GAA0358044.1"/>
    </source>
</evidence>
<sequence length="192" mass="21567">MQHIRRWFACLLTLTVLSVPAPVQSLYLADGYGQHRAYVGLKLFRTLVTSDLGLHERIAQDQTLVFYLIHVNSDEDAQLYRQVLADSFEQLQNAKTRVEVVTLEELLALPGKQIAGAFITQPLNDDELKALVAKSIAEPFVLFSPFEGDVEQGVLGGLSVQATVRPYINLRTLKRSGLNIKSFYMKVAIQYE</sequence>
<gene>
    <name evidence="2" type="ORF">GCM10009092_22810</name>
</gene>
<reference evidence="2 3" key="1">
    <citation type="journal article" date="2019" name="Int. J. Syst. Evol. Microbiol.">
        <title>The Global Catalogue of Microorganisms (GCM) 10K type strain sequencing project: providing services to taxonomists for standard genome sequencing and annotation.</title>
        <authorList>
            <consortium name="The Broad Institute Genomics Platform"/>
            <consortium name="The Broad Institute Genome Sequencing Center for Infectious Disease"/>
            <person name="Wu L."/>
            <person name="Ma J."/>
        </authorList>
    </citation>
    <scope>NUCLEOTIDE SEQUENCE [LARGE SCALE GENOMIC DNA]</scope>
    <source>
        <strain evidence="2 3">JCM 13378</strain>
    </source>
</reference>
<protein>
    <submittedName>
        <fullName evidence="2">Uncharacterized protein</fullName>
    </submittedName>
</protein>
<feature type="signal peptide" evidence="1">
    <location>
        <begin position="1"/>
        <end position="21"/>
    </location>
</feature>
<name>A0ABN0X8W6_9ALTE</name>
<organism evidence="2 3">
    <name type="scientific">Bowmanella denitrificans</name>
    <dbReference type="NCBI Taxonomy" id="366582"/>
    <lineage>
        <taxon>Bacteria</taxon>
        <taxon>Pseudomonadati</taxon>
        <taxon>Pseudomonadota</taxon>
        <taxon>Gammaproteobacteria</taxon>
        <taxon>Alteromonadales</taxon>
        <taxon>Alteromonadaceae</taxon>
        <taxon>Bowmanella</taxon>
    </lineage>
</organism>
<accession>A0ABN0X8W6</accession>
<feature type="chain" id="PRO_5045979850" evidence="1">
    <location>
        <begin position="22"/>
        <end position="192"/>
    </location>
</feature>